<dbReference type="PANTHER" id="PTHR30461:SF23">
    <property type="entry name" value="DNA RECOMBINASE-RELATED"/>
    <property type="match status" value="1"/>
</dbReference>
<dbReference type="EMBL" id="ACFT01000002">
    <property type="protein sequence ID" value="EEF16103.1"/>
    <property type="molecule type" value="Genomic_DNA"/>
</dbReference>
<sequence>MVISIKNQHKNKAVAYIRMSTEHQEFSPDIQRCFIEDYAKQNGLELIREYVDEGKSGLTAENRPQFISMLNLVEQGLADFNHILVYDISRWGRFINIDESGHYEQICTNKGIKVHYCAEQFKGNDIGSQIYKAVKRWAAGDYCRELGVKVFNGQKNLIQHGFRQGGPAGFGLRRQLIDSNGNVKFELKRGERKSLQTDRVILVAGPKQEQEIIQEIYHNFVYLHKTEQQIADSLNARNIVTDRNTAWTKGVVHQILINEKYVGHNVWNKCSASKTREHKGKNPRDEWIRYNNCFEAIIPQALFNAAQSIIHQRSVRLSDEEILDRLKTLLQEKGKLSGLIIDESENCPSSSVYSRRFGSLVKTYSLINYEPERDYHYIEINRLLRQQHKNVVQDTVDKIIKLGGSVTTDSKTDLIRINNEFNASIVLSRCRPTSTGSKRWLIRFDTTLNPDLTIAIRLNDTASEIFDYYLLPMNTQLNEKLRLAENNPAELEIYRHSNLDRFFIMVERMLVKDFIYAKRNYSSYTNQQNQNHQSKNSQSENIC</sequence>
<evidence type="ECO:0000313" key="2">
    <source>
        <dbReference type="EMBL" id="EEF16103.1"/>
    </source>
</evidence>
<dbReference type="Proteomes" id="UP000003394">
    <property type="component" value="Unassembled WGS sequence"/>
</dbReference>
<evidence type="ECO:0000259" key="1">
    <source>
        <dbReference type="PROSITE" id="PS51736"/>
    </source>
</evidence>
<dbReference type="Gene3D" id="3.40.50.1390">
    <property type="entry name" value="Resolvase, N-terminal catalytic domain"/>
    <property type="match status" value="1"/>
</dbReference>
<name>A0ABM9XIY7_9PAST</name>
<accession>A0ABM9XIY7</accession>
<dbReference type="PANTHER" id="PTHR30461">
    <property type="entry name" value="DNA-INVERTASE FROM LAMBDOID PROPHAGE"/>
    <property type="match status" value="1"/>
</dbReference>
<dbReference type="InterPro" id="IPR036162">
    <property type="entry name" value="Resolvase-like_N_sf"/>
</dbReference>
<dbReference type="Pfam" id="PF00239">
    <property type="entry name" value="Resolvase"/>
    <property type="match status" value="1"/>
</dbReference>
<proteinExistence type="predicted"/>
<dbReference type="CDD" id="cd00338">
    <property type="entry name" value="Ser_Recombinase"/>
    <property type="match status" value="1"/>
</dbReference>
<dbReference type="InterPro" id="IPR006119">
    <property type="entry name" value="Resolv_N"/>
</dbReference>
<dbReference type="InterPro" id="IPR038109">
    <property type="entry name" value="DNA_bind_recomb_sf"/>
</dbReference>
<dbReference type="InterPro" id="IPR050639">
    <property type="entry name" value="SSR_resolvase"/>
</dbReference>
<dbReference type="SUPFAM" id="SSF53041">
    <property type="entry name" value="Resolvase-like"/>
    <property type="match status" value="1"/>
</dbReference>
<dbReference type="Pfam" id="PF07508">
    <property type="entry name" value="Recombinase"/>
    <property type="match status" value="1"/>
</dbReference>
<comment type="caution">
    <text evidence="2">The sequence shown here is derived from an EMBL/GenBank/DDBJ whole genome shotgun (WGS) entry which is preliminary data.</text>
</comment>
<protein>
    <recommendedName>
        <fullName evidence="1">Resolvase/invertase-type recombinase catalytic domain-containing protein</fullName>
    </recommendedName>
</protein>
<dbReference type="PROSITE" id="PS51736">
    <property type="entry name" value="RECOMBINASES_3"/>
    <property type="match status" value="1"/>
</dbReference>
<dbReference type="RefSeq" id="WP_005817679.1">
    <property type="nucleotide sequence ID" value="NZ_ACFT01000002.1"/>
</dbReference>
<keyword evidence="3" id="KW-1185">Reference proteome</keyword>
<feature type="domain" description="Resolvase/invertase-type recombinase catalytic" evidence="1">
    <location>
        <begin position="12"/>
        <end position="165"/>
    </location>
</feature>
<reference evidence="2 3" key="1">
    <citation type="journal article" date="2010" name="Vet. Microbiol.">
        <title>Production of haemolysins by strains of the Actinobacillus minor/porcitonsillarum complex.</title>
        <authorList>
            <person name="Arya G."/>
            <person name="Niven D.F."/>
        </authorList>
    </citation>
    <scope>NUCLEOTIDE SEQUENCE [LARGE SCALE GENOMIC DNA]</scope>
    <source>
        <strain evidence="3">strain 202</strain>
    </source>
</reference>
<evidence type="ECO:0000313" key="3">
    <source>
        <dbReference type="Proteomes" id="UP000003394"/>
    </source>
</evidence>
<organism evidence="2 3">
    <name type="scientific">Actinobacillus minor 202</name>
    <dbReference type="NCBI Taxonomy" id="591023"/>
    <lineage>
        <taxon>Bacteria</taxon>
        <taxon>Pseudomonadati</taxon>
        <taxon>Pseudomonadota</taxon>
        <taxon>Gammaproteobacteria</taxon>
        <taxon>Pasteurellales</taxon>
        <taxon>Pasteurellaceae</taxon>
        <taxon>Actinobacillus</taxon>
    </lineage>
</organism>
<dbReference type="SMART" id="SM00857">
    <property type="entry name" value="Resolvase"/>
    <property type="match status" value="1"/>
</dbReference>
<dbReference type="InterPro" id="IPR011109">
    <property type="entry name" value="DNA_bind_recombinase_dom"/>
</dbReference>
<gene>
    <name evidence="2" type="ORF">AM202_0057</name>
</gene>
<dbReference type="Gene3D" id="3.90.1750.20">
    <property type="entry name" value="Putative Large Serine Recombinase, Chain B, Domain 2"/>
    <property type="match status" value="1"/>
</dbReference>